<dbReference type="Proteomes" id="UP000572680">
    <property type="component" value="Unassembled WGS sequence"/>
</dbReference>
<gene>
    <name evidence="3" type="ORF">HNR61_005421</name>
</gene>
<dbReference type="EMBL" id="JACJIA010000007">
    <property type="protein sequence ID" value="MBA8953768.1"/>
    <property type="molecule type" value="Genomic_DNA"/>
</dbReference>
<evidence type="ECO:0000256" key="2">
    <source>
        <dbReference type="SAM" id="Phobius"/>
    </source>
</evidence>
<keyword evidence="2" id="KW-1133">Transmembrane helix</keyword>
<feature type="transmembrane region" description="Helical" evidence="2">
    <location>
        <begin position="88"/>
        <end position="107"/>
    </location>
</feature>
<evidence type="ECO:0000313" key="4">
    <source>
        <dbReference type="Proteomes" id="UP000572680"/>
    </source>
</evidence>
<evidence type="ECO:0000313" key="3">
    <source>
        <dbReference type="EMBL" id="MBA8953768.1"/>
    </source>
</evidence>
<dbReference type="AlphaFoldDB" id="A0A7W3LT18"/>
<proteinExistence type="predicted"/>
<name>A0A7W3LT18_ACTNM</name>
<dbReference type="RefSeq" id="WP_312898110.1">
    <property type="nucleotide sequence ID" value="NZ_BAAALP010000109.1"/>
</dbReference>
<evidence type="ECO:0008006" key="5">
    <source>
        <dbReference type="Google" id="ProtNLM"/>
    </source>
</evidence>
<keyword evidence="4" id="KW-1185">Reference proteome</keyword>
<reference evidence="3 4" key="1">
    <citation type="submission" date="2020-08" db="EMBL/GenBank/DDBJ databases">
        <title>Genomic Encyclopedia of Type Strains, Phase IV (KMG-IV): sequencing the most valuable type-strain genomes for metagenomic binning, comparative biology and taxonomic classification.</title>
        <authorList>
            <person name="Goeker M."/>
        </authorList>
    </citation>
    <scope>NUCLEOTIDE SEQUENCE [LARGE SCALE GENOMIC DNA]</scope>
    <source>
        <strain evidence="3 4">DSM 44197</strain>
    </source>
</reference>
<feature type="region of interest" description="Disordered" evidence="1">
    <location>
        <begin position="170"/>
        <end position="200"/>
    </location>
</feature>
<keyword evidence="2" id="KW-0472">Membrane</keyword>
<feature type="transmembrane region" description="Helical" evidence="2">
    <location>
        <begin position="138"/>
        <end position="156"/>
    </location>
</feature>
<sequence>MRGPTGRAWATWAVTSAVVALLGPFAGLAWAALSPKVTYVVVRGQTLLADPEGQGPIGVDGRFALIGAVAGLLCGALAYLRGGRGNDVPLLAGLAVGGLAASALAAFTGHRIGLAAFERAVRAAAEGATVTGVAELRATGLAVVWPLLAVGAYAVLELVVKRLPAGDVGEPAVGEPDQVGGREFDLEAAPTGRDVDGGER</sequence>
<accession>A0A7W3LT18</accession>
<feature type="transmembrane region" description="Helical" evidence="2">
    <location>
        <begin position="63"/>
        <end position="81"/>
    </location>
</feature>
<keyword evidence="2" id="KW-0812">Transmembrane</keyword>
<comment type="caution">
    <text evidence="3">The sequence shown here is derived from an EMBL/GenBank/DDBJ whole genome shotgun (WGS) entry which is preliminary data.</text>
</comment>
<organism evidence="3 4">
    <name type="scientific">Actinomadura namibiensis</name>
    <dbReference type="NCBI Taxonomy" id="182080"/>
    <lineage>
        <taxon>Bacteria</taxon>
        <taxon>Bacillati</taxon>
        <taxon>Actinomycetota</taxon>
        <taxon>Actinomycetes</taxon>
        <taxon>Streptosporangiales</taxon>
        <taxon>Thermomonosporaceae</taxon>
        <taxon>Actinomadura</taxon>
    </lineage>
</organism>
<evidence type="ECO:0000256" key="1">
    <source>
        <dbReference type="SAM" id="MobiDB-lite"/>
    </source>
</evidence>
<protein>
    <recommendedName>
        <fullName evidence="5">ABC transporter permease</fullName>
    </recommendedName>
</protein>